<feature type="region of interest" description="Disordered" evidence="1">
    <location>
        <begin position="2315"/>
        <end position="2357"/>
    </location>
</feature>
<evidence type="ECO:0000259" key="2">
    <source>
        <dbReference type="SMART" id="SM00717"/>
    </source>
</evidence>
<dbReference type="InterPro" id="IPR039467">
    <property type="entry name" value="TFIIIB_B''_Myb"/>
</dbReference>
<feature type="region of interest" description="Disordered" evidence="1">
    <location>
        <begin position="2126"/>
        <end position="2233"/>
    </location>
</feature>
<organism evidence="3 4">
    <name type="scientific">Triplophysa rosa</name>
    <name type="common">Cave loach</name>
    <dbReference type="NCBI Taxonomy" id="992332"/>
    <lineage>
        <taxon>Eukaryota</taxon>
        <taxon>Metazoa</taxon>
        <taxon>Chordata</taxon>
        <taxon>Craniata</taxon>
        <taxon>Vertebrata</taxon>
        <taxon>Euteleostomi</taxon>
        <taxon>Actinopterygii</taxon>
        <taxon>Neopterygii</taxon>
        <taxon>Teleostei</taxon>
        <taxon>Ostariophysi</taxon>
        <taxon>Cypriniformes</taxon>
        <taxon>Nemacheilidae</taxon>
        <taxon>Triplophysa</taxon>
    </lineage>
</organism>
<feature type="region of interest" description="Disordered" evidence="1">
    <location>
        <begin position="301"/>
        <end position="334"/>
    </location>
</feature>
<accession>A0A9W7X2M8</accession>
<dbReference type="GO" id="GO:0001156">
    <property type="term" value="F:TFIIIC-class transcription factor complex binding"/>
    <property type="evidence" value="ECO:0007669"/>
    <property type="project" value="TreeGrafter"/>
</dbReference>
<comment type="caution">
    <text evidence="3">The sequence shown here is derived from an EMBL/GenBank/DDBJ whole genome shotgun (WGS) entry which is preliminary data.</text>
</comment>
<dbReference type="SMART" id="SM00717">
    <property type="entry name" value="SANT"/>
    <property type="match status" value="1"/>
</dbReference>
<name>A0A9W7X2M8_TRIRA</name>
<evidence type="ECO:0000256" key="1">
    <source>
        <dbReference type="SAM" id="MobiDB-lite"/>
    </source>
</evidence>
<evidence type="ECO:0000313" key="3">
    <source>
        <dbReference type="EMBL" id="KAI7812634.1"/>
    </source>
</evidence>
<dbReference type="EMBL" id="JAFHDT010000002">
    <property type="protein sequence ID" value="KAI7812634.1"/>
    <property type="molecule type" value="Genomic_DNA"/>
</dbReference>
<feature type="compositionally biased region" description="Basic residues" evidence="1">
    <location>
        <begin position="561"/>
        <end position="571"/>
    </location>
</feature>
<feature type="compositionally biased region" description="Basic residues" evidence="1">
    <location>
        <begin position="728"/>
        <end position="746"/>
    </location>
</feature>
<feature type="compositionally biased region" description="Acidic residues" evidence="1">
    <location>
        <begin position="501"/>
        <end position="527"/>
    </location>
</feature>
<feature type="compositionally biased region" description="Low complexity" evidence="1">
    <location>
        <begin position="129"/>
        <end position="138"/>
    </location>
</feature>
<feature type="region of interest" description="Disordered" evidence="1">
    <location>
        <begin position="2041"/>
        <end position="2073"/>
    </location>
</feature>
<feature type="compositionally biased region" description="Polar residues" evidence="1">
    <location>
        <begin position="1731"/>
        <end position="1742"/>
    </location>
</feature>
<feature type="region of interest" description="Disordered" evidence="1">
    <location>
        <begin position="1917"/>
        <end position="1968"/>
    </location>
</feature>
<feature type="compositionally biased region" description="Polar residues" evidence="1">
    <location>
        <begin position="2340"/>
        <end position="2352"/>
    </location>
</feature>
<feature type="compositionally biased region" description="Basic and acidic residues" evidence="1">
    <location>
        <begin position="705"/>
        <end position="715"/>
    </location>
</feature>
<feature type="compositionally biased region" description="Polar residues" evidence="1">
    <location>
        <begin position="576"/>
        <end position="588"/>
    </location>
</feature>
<dbReference type="Pfam" id="PF15963">
    <property type="entry name" value="Myb_DNA-bind_7"/>
    <property type="match status" value="1"/>
</dbReference>
<dbReference type="CDD" id="cd00167">
    <property type="entry name" value="SANT"/>
    <property type="match status" value="1"/>
</dbReference>
<dbReference type="PANTHER" id="PTHR22929:SF0">
    <property type="entry name" value="TRANSCRIPTION FACTOR TFIIIB COMPONENT B'' HOMOLOG"/>
    <property type="match status" value="1"/>
</dbReference>
<dbReference type="PANTHER" id="PTHR22929">
    <property type="entry name" value="RNA POLYMERASE III TRANSCRIPTION INITIATION FACTOR B"/>
    <property type="match status" value="1"/>
</dbReference>
<feature type="compositionally biased region" description="Polar residues" evidence="1">
    <location>
        <begin position="809"/>
        <end position="825"/>
    </location>
</feature>
<feature type="compositionally biased region" description="Low complexity" evidence="1">
    <location>
        <begin position="528"/>
        <end position="540"/>
    </location>
</feature>
<feature type="compositionally biased region" description="Polar residues" evidence="1">
    <location>
        <begin position="1939"/>
        <end position="1949"/>
    </location>
</feature>
<feature type="region of interest" description="Disordered" evidence="1">
    <location>
        <begin position="802"/>
        <end position="833"/>
    </location>
</feature>
<feature type="compositionally biased region" description="Basic and acidic residues" evidence="1">
    <location>
        <begin position="608"/>
        <end position="621"/>
    </location>
</feature>
<feature type="compositionally biased region" description="Polar residues" evidence="1">
    <location>
        <begin position="153"/>
        <end position="196"/>
    </location>
</feature>
<feature type="region of interest" description="Disordered" evidence="1">
    <location>
        <begin position="1477"/>
        <end position="1516"/>
    </location>
</feature>
<feature type="compositionally biased region" description="Basic and acidic residues" evidence="1">
    <location>
        <begin position="1717"/>
        <end position="1729"/>
    </location>
</feature>
<dbReference type="InterPro" id="IPR009057">
    <property type="entry name" value="Homeodomain-like_sf"/>
</dbReference>
<feature type="compositionally biased region" description="Basic and acidic residues" evidence="1">
    <location>
        <begin position="1560"/>
        <end position="1569"/>
    </location>
</feature>
<feature type="domain" description="Myb-like" evidence="2">
    <location>
        <begin position="391"/>
        <end position="439"/>
    </location>
</feature>
<reference evidence="3" key="1">
    <citation type="submission" date="2021-02" db="EMBL/GenBank/DDBJ databases">
        <title>Comparative genomics reveals that relaxation of natural selection precedes convergent phenotypic evolution of cavefish.</title>
        <authorList>
            <person name="Peng Z."/>
        </authorList>
    </citation>
    <scope>NUCLEOTIDE SEQUENCE</scope>
    <source>
        <tissue evidence="3">Muscle</tissue>
    </source>
</reference>
<feature type="compositionally biased region" description="Polar residues" evidence="1">
    <location>
        <begin position="980"/>
        <end position="989"/>
    </location>
</feature>
<feature type="compositionally biased region" description="Low complexity" evidence="1">
    <location>
        <begin position="2318"/>
        <end position="2331"/>
    </location>
</feature>
<dbReference type="GO" id="GO:0070898">
    <property type="term" value="P:RNA polymerase III preinitiation complex assembly"/>
    <property type="evidence" value="ECO:0007669"/>
    <property type="project" value="TreeGrafter"/>
</dbReference>
<dbReference type="GO" id="GO:0000126">
    <property type="term" value="C:transcription factor TFIIIB complex"/>
    <property type="evidence" value="ECO:0007669"/>
    <property type="project" value="TreeGrafter"/>
</dbReference>
<feature type="region of interest" description="Disordered" evidence="1">
    <location>
        <begin position="1692"/>
        <end position="1771"/>
    </location>
</feature>
<proteinExistence type="predicted"/>
<sequence length="2376" mass="263149">MRRARISIKPNVRPGGRAVAPTAESKTSQEPAAVDNTQQTHTGEKIDSPSTSQQSHLEVRGPAVATGEGNVPGCPSEKASVNTGDGVPSSAITPAATALQRRSRISATPNLARPKVRSVPPACTGKNASLPSVPSKSSPEPPVPAATSRDDSQNSTLSDSILKQTNATINSTPSSPSREPSVQNTSPSSTQLQQELFHTPKKSRSAPQEAVSPSSSILSPCIKLSRCYGPGSPLKNSEMSDKQRVMRALKLKELMKLERRKVLMKRKSGLRMCEPSDEVDLSKMTLADFIYYLPETNPMKSSFSKEEAPAETVVPPSPKLPPKLAEPEEEDDDDDLMVPKVKVAEDGTLILDDDSLTVRVQRTSDTVVEDATPLFERGNTTTYMSFRKSCHVKNWSVRETDMFYLAISMVGTDFSMMAQLLTHRSRTEIKNKFKKEEKTNAWRVDKAFRNKRPFDNEFFSFLLKRVLEKDKKSGKSIKLVVKPNKANKGKGGKKGKKHEDQDIDDDIQDEVDIGDNDSLDLEKENEDSNNVKVSDSTSSTSKKRKRKRESEPKGSPGEKTCKRKKNKKKSKKGEESNSVQVENDSVNAENEDPSLIPISKKKRKRSRKGEEKMCEELEDKPKAKRNKKTVKVPDEESLDIDGENSQASIEHKAADTSKTCKRSKKCKEETAKGKRKTRKSKKSFEECTGDDLNDVSSEVSTAGPDAEKDQGDKPTLDTVAQEETPQHTSKRSKRPLPKIPKRKAKKCSVSNAQLEDEDAAPEGQDANCRKTDSEIQVDSLVDSQLQKQAVVVLERTPPRLIKTHGWSVSPDQSQTAESLQGSPGRQTRAEKAKRNLIGSERERNEMGRMDECQTASGSDTSADNMTMTTQACQDDTQESKTMEADQHMKGDFSIQTEGSTEVSDQMLLKRPLVMLFHEEVHHYLKVHTKTEENSSASESHLDAVSAKVKSVEEQMDCPVEKSASGATLEEVSQYPGMKESASTSPQQCIAQKRRRFTKPTPNLSRSQQTEEKPLNLQTTEYSEDNPDSLRSCPVEDTTTALNKCPASPEEHPTSSETLKEDFQDLRVNESNLDDIETTIDDDLSFTSDEEIPTVSTNVVQEILSFLERPNLPATLSNEETMTEEPLELTVPTSCFKQSTEGSQQNTEHHEDSASDIYDVGGYQSHVEAMHCELDLSMKKNITTEDKLVSYEANCKQAQDPLSPFQLLGPKQTIGPTVPLKDTFTDNKETSDAILTDVLIAPPDTCSQVSTEALGASFSEATTKYPSNPCDMNTMLFCETTTEDVQRSVGFSEENVNSMGKFQHSISDSVKEDKAENLSKADEEFSGNAKSDILDSAGVETGEEPTFILTLYEIPTSQLFQEASCSHQEILPYELQPAEVHTPHLFSSDSQSLPSTLEESSALLHMKSQETEKPCKSVSGKVEDDSSVVEDAVKYASKQQITSEKRSFDDEGSQEVLSYNDSVPTDVTGLLELGEKPFESTERKVPSQRRSKIKVKPNLRPCAKAGPSKTECASSQKHTVNINLPTSCDIAQHTETESNQKTSVQETIGSFVPNILSNPEESGRQPHHEGPLTASVPVSEDIQDKVPMSWGSPVKTDLQMDIDTAVDLSLRNFSDVPDLHSTAIEQSNEEVEEGCEGVSHVVLVDALVVASGEMEDKGDSDCWETSLTFNDQETFSDISEELDTYEEALNLTSTSQDRTELSESMLQVRPEINPETTCNKDESSRQEYPDVRSNQPAITQITLEPQIKKESDKGKEKDEQDDFSDKSKEDLGTPLNLTEEVLKQEQQLAQLASTCAETQSVEKTEDVSHVVLFDMFVAVSEENKDEVHMDSERSPLHLRQLCEDPCALEKEQNLTTDADQEVGEHEAVSHMVMADIFVPVSEEVEDGLGKEQMTIRKRSPLKAETSQVKERPLCAISKSTNMGPSLSPKRRMPSKKAEPHSTSTLKQQDICTLKRKKESNSEEIEGSTPFESESFALWQQTQCGVKTTLCAKSPSTDSTDIEEACEGVSHTVFSGIFVPVSDETTESSLHTEALMVSFQEPSEQVEELGDERPTNTDRQDLTESQSSEHDMASCRRVTQTAESLEHQAEEEWSLRSNILPIDSNEIENWCEGVSHMLLSDAFVPVSEEENNTDQKDVENAKSLPEYGRTSDNANKEHQVDSISDTQKTVKKTKEKLPQSQSKTSPERQSTLQMTLRSPRRSPKNKPCSLSSTQAVPTTPQRAKTSKKESIQTPTRLQAEEIIRECRIPLERLSLEEICQHDLQPTHHSTPVNVKFLSEGNDSRIIGLESHAAHEPTMPSDGWPKVLLNRMNIMATDADTSTSTSSPPRVSTTAYRPLDDYQSPQGSPHNSGLNTGDEPASVSQFFLHNIFTEVVDPD</sequence>
<dbReference type="Proteomes" id="UP001059041">
    <property type="component" value="Linkage Group LG2"/>
</dbReference>
<feature type="compositionally biased region" description="Basic and acidic residues" evidence="1">
    <location>
        <begin position="1745"/>
        <end position="1770"/>
    </location>
</feature>
<feature type="compositionally biased region" description="Polar residues" evidence="1">
    <location>
        <begin position="2206"/>
        <end position="2221"/>
    </location>
</feature>
<feature type="compositionally biased region" description="Polar residues" evidence="1">
    <location>
        <begin position="24"/>
        <end position="41"/>
    </location>
</feature>
<dbReference type="SUPFAM" id="SSF46689">
    <property type="entry name" value="Homeodomain-like"/>
    <property type="match status" value="1"/>
</dbReference>
<feature type="compositionally biased region" description="Polar residues" evidence="1">
    <location>
        <begin position="2176"/>
        <end position="2194"/>
    </location>
</feature>
<evidence type="ECO:0000313" key="4">
    <source>
        <dbReference type="Proteomes" id="UP001059041"/>
    </source>
</evidence>
<feature type="region of interest" description="Disordered" evidence="1">
    <location>
        <begin position="478"/>
        <end position="771"/>
    </location>
</feature>
<feature type="region of interest" description="Disordered" evidence="1">
    <location>
        <begin position="972"/>
        <end position="1029"/>
    </location>
</feature>
<protein>
    <recommendedName>
        <fullName evidence="2">Myb-like domain-containing protein</fullName>
    </recommendedName>
</protein>
<feature type="region of interest" description="Disordered" evidence="1">
    <location>
        <begin position="1"/>
        <end position="215"/>
    </location>
</feature>
<feature type="region of interest" description="Disordered" evidence="1">
    <location>
        <begin position="1552"/>
        <end position="1574"/>
    </location>
</feature>
<keyword evidence="4" id="KW-1185">Reference proteome</keyword>
<feature type="compositionally biased region" description="Basic residues" evidence="1">
    <location>
        <begin position="1485"/>
        <end position="1496"/>
    </location>
</feature>
<feature type="compositionally biased region" description="Basic and acidic residues" evidence="1">
    <location>
        <begin position="2049"/>
        <end position="2072"/>
    </location>
</feature>
<feature type="compositionally biased region" description="Basic residues" evidence="1">
    <location>
        <begin position="485"/>
        <end position="496"/>
    </location>
</feature>
<dbReference type="InterPro" id="IPR001005">
    <property type="entry name" value="SANT/Myb"/>
</dbReference>
<gene>
    <name evidence="3" type="ORF">IRJ41_006057</name>
</gene>